<feature type="transmembrane region" description="Helical" evidence="1">
    <location>
        <begin position="304"/>
        <end position="325"/>
    </location>
</feature>
<keyword evidence="4" id="KW-1185">Reference proteome</keyword>
<dbReference type="InterPro" id="IPR002656">
    <property type="entry name" value="Acyl_transf_3_dom"/>
</dbReference>
<keyword evidence="1" id="KW-1133">Transmembrane helix</keyword>
<keyword evidence="3" id="KW-0012">Acyltransferase</keyword>
<evidence type="ECO:0000313" key="3">
    <source>
        <dbReference type="EMBL" id="QEM12495.1"/>
    </source>
</evidence>
<organism evidence="3 4">
    <name type="scientific">Mucilaginibacter rubeus</name>
    <dbReference type="NCBI Taxonomy" id="2027860"/>
    <lineage>
        <taxon>Bacteria</taxon>
        <taxon>Pseudomonadati</taxon>
        <taxon>Bacteroidota</taxon>
        <taxon>Sphingobacteriia</taxon>
        <taxon>Sphingobacteriales</taxon>
        <taxon>Sphingobacteriaceae</taxon>
        <taxon>Mucilaginibacter</taxon>
    </lineage>
</organism>
<dbReference type="OrthoDB" id="290051at2"/>
<name>A0A5C1I3K7_9SPHI</name>
<feature type="transmembrane region" description="Helical" evidence="1">
    <location>
        <begin position="272"/>
        <end position="292"/>
    </location>
</feature>
<dbReference type="GO" id="GO:0000271">
    <property type="term" value="P:polysaccharide biosynthetic process"/>
    <property type="evidence" value="ECO:0007669"/>
    <property type="project" value="TreeGrafter"/>
</dbReference>
<dbReference type="GO" id="GO:0016020">
    <property type="term" value="C:membrane"/>
    <property type="evidence" value="ECO:0007669"/>
    <property type="project" value="TreeGrafter"/>
</dbReference>
<keyword evidence="3" id="KW-0808">Transferase</keyword>
<protein>
    <submittedName>
        <fullName evidence="3">Acyltransferase</fullName>
    </submittedName>
</protein>
<dbReference type="PANTHER" id="PTHR23028">
    <property type="entry name" value="ACETYLTRANSFERASE"/>
    <property type="match status" value="1"/>
</dbReference>
<gene>
    <name evidence="3" type="ORF">DEO27_021575</name>
</gene>
<dbReference type="EMBL" id="CP043450">
    <property type="protein sequence ID" value="QEM12495.1"/>
    <property type="molecule type" value="Genomic_DNA"/>
</dbReference>
<dbReference type="InterPro" id="IPR050879">
    <property type="entry name" value="Acyltransferase_3"/>
</dbReference>
<keyword evidence="1" id="KW-0472">Membrane</keyword>
<feature type="transmembrane region" description="Helical" evidence="1">
    <location>
        <begin position="235"/>
        <end position="252"/>
    </location>
</feature>
<dbReference type="PANTHER" id="PTHR23028:SF53">
    <property type="entry name" value="ACYL_TRANSF_3 DOMAIN-CONTAINING PROTEIN"/>
    <property type="match status" value="1"/>
</dbReference>
<dbReference type="RefSeq" id="WP_112575283.1">
    <property type="nucleotide sequence ID" value="NZ_CP043450.1"/>
</dbReference>
<reference evidence="3" key="1">
    <citation type="submission" date="2019-08" db="EMBL/GenBank/DDBJ databases">
        <title>Comparative genome analysis confer to the adaptation heavy metal polluted environment.</title>
        <authorList>
            <person name="Li Y."/>
        </authorList>
    </citation>
    <scope>NUCLEOTIDE SEQUENCE [LARGE SCALE GENOMIC DNA]</scope>
    <source>
        <strain evidence="3">P1</strain>
    </source>
</reference>
<feature type="domain" description="Acyltransferase 3" evidence="2">
    <location>
        <begin position="28"/>
        <end position="322"/>
    </location>
</feature>
<dbReference type="Pfam" id="PF01757">
    <property type="entry name" value="Acyl_transf_3"/>
    <property type="match status" value="1"/>
</dbReference>
<feature type="transmembrane region" description="Helical" evidence="1">
    <location>
        <begin position="76"/>
        <end position="93"/>
    </location>
</feature>
<evidence type="ECO:0000313" key="4">
    <source>
        <dbReference type="Proteomes" id="UP000251402"/>
    </source>
</evidence>
<dbReference type="Proteomes" id="UP000251402">
    <property type="component" value="Chromosome"/>
</dbReference>
<feature type="transmembrane region" description="Helical" evidence="1">
    <location>
        <begin position="123"/>
        <end position="144"/>
    </location>
</feature>
<evidence type="ECO:0000256" key="1">
    <source>
        <dbReference type="SAM" id="Phobius"/>
    </source>
</evidence>
<dbReference type="AlphaFoldDB" id="A0A5C1I3K7"/>
<accession>A0A5C1I3K7</accession>
<feature type="transmembrane region" description="Helical" evidence="1">
    <location>
        <begin position="34"/>
        <end position="55"/>
    </location>
</feature>
<dbReference type="KEGG" id="mrub:DEO27_021575"/>
<sequence length="348" mass="40893">MVLFPDYPITKYDQNGIIDIPNIKLLILNFSPSAFGFTGVTLFLIISGFLIHLGYLKNKEIFNASTFFSKRFWRIFPPYWFALLTFTIILNRHDFSNINFRDLIFHFFTIHNLFDSTFFSINASFWSLALEVQLYLLYPFFLFLRNKIGIKTTFKLILALSIAVLVLGIFFNDLINKVSYINSVFELWFIWAAGAYFAEAFFNKKRVFKKGALIISLISFLILFAAKSFLYANYLLQYIATFSWIAFIDWILHNEKVDLKGVLSRWIVKIGICSYSIYLFHQPLLYLIFNFYDKHFRAHFNHPILILIPAFVGIFAMCYFLYLTIERTAISIGANLREKKSNKIQQLL</sequence>
<feature type="transmembrane region" description="Helical" evidence="1">
    <location>
        <begin position="211"/>
        <end position="229"/>
    </location>
</feature>
<proteinExistence type="predicted"/>
<dbReference type="GO" id="GO:0016747">
    <property type="term" value="F:acyltransferase activity, transferring groups other than amino-acyl groups"/>
    <property type="evidence" value="ECO:0007669"/>
    <property type="project" value="InterPro"/>
</dbReference>
<evidence type="ECO:0000259" key="2">
    <source>
        <dbReference type="Pfam" id="PF01757"/>
    </source>
</evidence>
<keyword evidence="1" id="KW-0812">Transmembrane</keyword>
<feature type="transmembrane region" description="Helical" evidence="1">
    <location>
        <begin position="156"/>
        <end position="174"/>
    </location>
</feature>
<feature type="transmembrane region" description="Helical" evidence="1">
    <location>
        <begin position="180"/>
        <end position="199"/>
    </location>
</feature>